<feature type="domain" description="Type I restriction modification DNA specificity" evidence="5">
    <location>
        <begin position="90"/>
        <end position="264"/>
    </location>
</feature>
<dbReference type="EMBL" id="JADTXM010000030">
    <property type="protein sequence ID" value="MBH3441838.1"/>
    <property type="molecule type" value="Genomic_DNA"/>
</dbReference>
<sequence>MASETTSPSSLLTDNLPLLAGTPNGIQKLRELILELAVRGKLVPQDPNDEPASELLKHIAEEKARLSTRGELKKQKALSADEAEEPFELPHGWSWVRLGEITEASTGHAFKSSEYKTVGTFVLRVTNIKPDGSIDLSDCKYIDSSEAMSTYSSVLLKQHDILLVMVGGSLGKIGVVDGSCLPAVLNQNMWKMFRSEFLSKDYFVFGLKFINSTQLKITSSTHGHLAQGDYLSKLFPLAPLAEQHRIVAKVDELMALCDRLEAQQADAESAHARLVQALLDSLTQASDADDFAASWQRLAEHFHTLFTTESSIDALKQTLLQLAVMGKLVPQDPNDEPASELLKRITMERINGEGSRRSKRQVELSEIDGSEKKFELPVGWEWVRLQQIVSVTSGDGLVSAKMNPEGSVPVYGGNGITGYHDRQNVEKETLVIGRVGYYCGSIHLTPASAWVTDNALIVSFSEENLDKSFLFWLLKGTNLKELENATAQPVISGRKIYPIVLAIPPLAEQPRIVAKLNQLMALCDQFKARLTQARQLNEQLATALVEQAVA</sequence>
<keyword evidence="4" id="KW-0175">Coiled coil</keyword>
<dbReference type="Gene3D" id="3.90.220.20">
    <property type="entry name" value="DNA methylase specificity domains"/>
    <property type="match status" value="2"/>
</dbReference>
<gene>
    <name evidence="6" type="ORF">I5Q09_24475</name>
</gene>
<keyword evidence="6" id="KW-0540">Nuclease</keyword>
<dbReference type="SUPFAM" id="SSF116734">
    <property type="entry name" value="DNA methylase specificity domain"/>
    <property type="match status" value="2"/>
</dbReference>
<evidence type="ECO:0000256" key="4">
    <source>
        <dbReference type="SAM" id="Coils"/>
    </source>
</evidence>
<keyword evidence="6" id="KW-0378">Hydrolase</keyword>
<proteinExistence type="inferred from homology"/>
<dbReference type="CDD" id="cd17278">
    <property type="entry name" value="RMtype1_S_LdeBORF1052P-TRD2-CR2"/>
    <property type="match status" value="1"/>
</dbReference>
<protein>
    <submittedName>
        <fullName evidence="6">Restriction endonuclease subunit S</fullName>
    </submittedName>
</protein>
<feature type="coiled-coil region" evidence="4">
    <location>
        <begin position="250"/>
        <end position="277"/>
    </location>
</feature>
<dbReference type="InterPro" id="IPR044946">
    <property type="entry name" value="Restrct_endonuc_typeI_TRD_sf"/>
</dbReference>
<accession>A0ABS0MYN2</accession>
<comment type="caution">
    <text evidence="6">The sequence shown here is derived from an EMBL/GenBank/DDBJ whole genome shotgun (WGS) entry which is preliminary data.</text>
</comment>
<evidence type="ECO:0000313" key="6">
    <source>
        <dbReference type="EMBL" id="MBH3441838.1"/>
    </source>
</evidence>
<reference evidence="6 7" key="1">
    <citation type="submission" date="2020-11" db="EMBL/GenBank/DDBJ databases">
        <title>Enhanced detection system for hospital associated transmission using whole genome sequencing surveillance.</title>
        <authorList>
            <person name="Harrison L.H."/>
            <person name="Van Tyne D."/>
            <person name="Marsh J.W."/>
            <person name="Griffith M.P."/>
            <person name="Snyder D.J."/>
            <person name="Cooper V.S."/>
            <person name="Mustapha M."/>
        </authorList>
    </citation>
    <scope>NUCLEOTIDE SEQUENCE [LARGE SCALE GENOMIC DNA]</scope>
    <source>
        <strain evidence="6 7">PSB00013</strain>
    </source>
</reference>
<keyword evidence="3" id="KW-0238">DNA-binding</keyword>
<evidence type="ECO:0000256" key="2">
    <source>
        <dbReference type="ARBA" id="ARBA00022747"/>
    </source>
</evidence>
<evidence type="ECO:0000313" key="7">
    <source>
        <dbReference type="Proteomes" id="UP000638986"/>
    </source>
</evidence>
<keyword evidence="6" id="KW-0255">Endonuclease</keyword>
<keyword evidence="2" id="KW-0680">Restriction system</keyword>
<dbReference type="CDD" id="cd17266">
    <property type="entry name" value="RMtype1_S_Sau1132ORF3780P-TRD2-CR2_like"/>
    <property type="match status" value="1"/>
</dbReference>
<feature type="domain" description="Type I restriction modification DNA specificity" evidence="5">
    <location>
        <begin position="377"/>
        <end position="530"/>
    </location>
</feature>
<dbReference type="InterPro" id="IPR051212">
    <property type="entry name" value="Type-I_RE_S_subunit"/>
</dbReference>
<dbReference type="PANTHER" id="PTHR43140">
    <property type="entry name" value="TYPE-1 RESTRICTION ENZYME ECOKI SPECIFICITY PROTEIN"/>
    <property type="match status" value="1"/>
</dbReference>
<organism evidence="6 7">
    <name type="scientific">Pseudomonas luteola</name>
    <dbReference type="NCBI Taxonomy" id="47886"/>
    <lineage>
        <taxon>Bacteria</taxon>
        <taxon>Pseudomonadati</taxon>
        <taxon>Pseudomonadota</taxon>
        <taxon>Gammaproteobacteria</taxon>
        <taxon>Pseudomonadales</taxon>
        <taxon>Pseudomonadaceae</taxon>
        <taxon>Pseudomonas</taxon>
    </lineage>
</organism>
<evidence type="ECO:0000259" key="5">
    <source>
        <dbReference type="Pfam" id="PF01420"/>
    </source>
</evidence>
<dbReference type="Proteomes" id="UP000638986">
    <property type="component" value="Unassembled WGS sequence"/>
</dbReference>
<evidence type="ECO:0000256" key="1">
    <source>
        <dbReference type="ARBA" id="ARBA00010923"/>
    </source>
</evidence>
<name>A0ABS0MYN2_PSELU</name>
<comment type="similarity">
    <text evidence="1">Belongs to the type-I restriction system S methylase family.</text>
</comment>
<dbReference type="PANTHER" id="PTHR43140:SF1">
    <property type="entry name" value="TYPE I RESTRICTION ENZYME ECOKI SPECIFICITY SUBUNIT"/>
    <property type="match status" value="1"/>
</dbReference>
<dbReference type="InterPro" id="IPR000055">
    <property type="entry name" value="Restrct_endonuc_typeI_TRD"/>
</dbReference>
<dbReference type="GO" id="GO:0004519">
    <property type="term" value="F:endonuclease activity"/>
    <property type="evidence" value="ECO:0007669"/>
    <property type="project" value="UniProtKB-KW"/>
</dbReference>
<evidence type="ECO:0000256" key="3">
    <source>
        <dbReference type="ARBA" id="ARBA00023125"/>
    </source>
</evidence>
<dbReference type="Pfam" id="PF01420">
    <property type="entry name" value="Methylase_S"/>
    <property type="match status" value="2"/>
</dbReference>